<comment type="caution">
    <text evidence="2">The sequence shown here is derived from an EMBL/GenBank/DDBJ whole genome shotgun (WGS) entry which is preliminary data.</text>
</comment>
<evidence type="ECO:0000313" key="2">
    <source>
        <dbReference type="EMBL" id="MFD0792148.1"/>
    </source>
</evidence>
<protein>
    <submittedName>
        <fullName evidence="2">Uncharacterized protein</fullName>
    </submittedName>
</protein>
<dbReference type="EMBL" id="JBHTHZ010000001">
    <property type="protein sequence ID" value="MFD0792148.1"/>
    <property type="molecule type" value="Genomic_DNA"/>
</dbReference>
<keyword evidence="3" id="KW-1185">Reference proteome</keyword>
<evidence type="ECO:0000256" key="1">
    <source>
        <dbReference type="SAM" id="MobiDB-lite"/>
    </source>
</evidence>
<name>A0ABW3AN54_9SPHI</name>
<accession>A0ABW3AN54</accession>
<gene>
    <name evidence="2" type="ORF">ACFQZX_00890</name>
</gene>
<feature type="region of interest" description="Disordered" evidence="1">
    <location>
        <begin position="1"/>
        <end position="60"/>
    </location>
</feature>
<evidence type="ECO:0000313" key="3">
    <source>
        <dbReference type="Proteomes" id="UP001597010"/>
    </source>
</evidence>
<dbReference type="RefSeq" id="WP_377110856.1">
    <property type="nucleotide sequence ID" value="NZ_JBHTHZ010000001.1"/>
</dbReference>
<sequence>MSKQHNTIPNEPEEMPERNDKPEINKPADPSMPEIPKEAPDDIPPEITPDQNDEGAVHPG</sequence>
<organism evidence="2 3">
    <name type="scientific">Mucilaginibacter litoreus</name>
    <dbReference type="NCBI Taxonomy" id="1048221"/>
    <lineage>
        <taxon>Bacteria</taxon>
        <taxon>Pseudomonadati</taxon>
        <taxon>Bacteroidota</taxon>
        <taxon>Sphingobacteriia</taxon>
        <taxon>Sphingobacteriales</taxon>
        <taxon>Sphingobacteriaceae</taxon>
        <taxon>Mucilaginibacter</taxon>
    </lineage>
</organism>
<feature type="compositionally biased region" description="Basic and acidic residues" evidence="1">
    <location>
        <begin position="15"/>
        <end position="26"/>
    </location>
</feature>
<reference evidence="3" key="1">
    <citation type="journal article" date="2019" name="Int. J. Syst. Evol. Microbiol.">
        <title>The Global Catalogue of Microorganisms (GCM) 10K type strain sequencing project: providing services to taxonomists for standard genome sequencing and annotation.</title>
        <authorList>
            <consortium name="The Broad Institute Genomics Platform"/>
            <consortium name="The Broad Institute Genome Sequencing Center for Infectious Disease"/>
            <person name="Wu L."/>
            <person name="Ma J."/>
        </authorList>
    </citation>
    <scope>NUCLEOTIDE SEQUENCE [LARGE SCALE GENOMIC DNA]</scope>
    <source>
        <strain evidence="3">CCUG 61484</strain>
    </source>
</reference>
<proteinExistence type="predicted"/>
<dbReference type="Proteomes" id="UP001597010">
    <property type="component" value="Unassembled WGS sequence"/>
</dbReference>